<dbReference type="RefSeq" id="XP_013252423.1">
    <property type="nucleotide sequence ID" value="XM_013396969.1"/>
</dbReference>
<keyword evidence="2" id="KW-0732">Signal</keyword>
<feature type="compositionally biased region" description="Basic and acidic residues" evidence="1">
    <location>
        <begin position="657"/>
        <end position="693"/>
    </location>
</feature>
<dbReference type="GeneID" id="25270303"/>
<feature type="region of interest" description="Disordered" evidence="1">
    <location>
        <begin position="544"/>
        <end position="571"/>
    </location>
</feature>
<evidence type="ECO:0000313" key="4">
    <source>
        <dbReference type="Proteomes" id="UP000018050"/>
    </source>
</evidence>
<keyword evidence="4" id="KW-1185">Reference proteome</keyword>
<feature type="compositionally biased region" description="Basic and acidic residues" evidence="1">
    <location>
        <begin position="903"/>
        <end position="925"/>
    </location>
</feature>
<protein>
    <recommendedName>
        <fullName evidence="5">Myosin heavy chain</fullName>
    </recommendedName>
</protein>
<feature type="region of interest" description="Disordered" evidence="1">
    <location>
        <begin position="393"/>
        <end position="418"/>
    </location>
</feature>
<feature type="compositionally biased region" description="Low complexity" evidence="1">
    <location>
        <begin position="775"/>
        <end position="789"/>
    </location>
</feature>
<sequence>MKRCVCAAVALLLGALGSRGQPPLSGSARAREAPHKPPCESAEIYRFYHNHLMGSEQFVQECESCKQRPCCAPGFPLKGVCFVTALATAYLLLRCFTFLSNSKVSTAKRLLSAADGDESGDSCGPADSLQSRLQTLQQSLVQLHTQASSDAQEQLEILLAGSGQSGSMTDEEQSDVDEAIKRLQGLMSTAEEAVTAASGFSESLQEDTDSLSQKLRELPPGAPKPPAVQQLAADIESDLGALHGYCKDAESAIKELQAASGSPTQYGWFLLKMADQETNEQQQPTSETVAAAVVAASIVLGGTPPELQVTCPKAKRQLGAIADRTHSELEHWRELLGSPTFLGGPSHMVTVQLGSASGTARRGRRVALGMKTLQMPEQAEQLEAGCKLLEAQVSSARQQHEDRRKQEQETLRRRRERMQRHEKALTAQWDAESITEQILVVVGSARGAASRGPSGTYGDRTEAEGIYLKLASCMSTAGELDKELLQGTEAGKNLEEALKAADDEMQKLKDFLRGIWADIMETLTQATVSATQALQTACAQLGAEAGGSEDAAEKAPPPPSASDGAPSVFPPSEEKILRGMERLLTTVGGVQKQKERLDGLLKAHPPHKSLTEKLKDLDEALSVALGTGQTTTELLLQTWIGSVDEALGAEAAAKEELKAAQKNEQDKKSGSKEERLQATNERARQQEVVDEATKRRRRESHKVVVGASIFIGFSLPTSAVEALQSTAAAARAPLVPGHFTIPSLRKAPQVGIPEEIEIPRTKHIKLPSQPSPDLPTTGGPVHPPAAAGPSDAGLPHPPPSGPLVKKFGKGVADGEKDPLGSVSSLLSLLGNGPVDDGDSVLDFMGDGVSESEKKMEEMVVGGAASAAAAAALGGTSSGTKGRKRRESPFGTGSRWRKPSVKSGKKDKTGLSEGDKPADKDTEHLPSRGSQTSGVPKGSEGQGTQKGKKKSSDKGVKRSSSFGGPLGGNTPSLESMKKASSCEGGLPVGDPAEAPKSRRQSMLKVFVGAFGGTPKRAGSLPRLRTPAAQPTAPTGVALTETEGAPSGAPPDEAGGAPRERTSASGGPCEEGETEKQKTQEPQQPADTDETKGRSKRKGSKKVPKPGKD</sequence>
<feature type="compositionally biased region" description="Basic residues" evidence="1">
    <location>
        <begin position="1092"/>
        <end position="1107"/>
    </location>
</feature>
<feature type="region of interest" description="Disordered" evidence="1">
    <location>
        <begin position="657"/>
        <end position="698"/>
    </location>
</feature>
<evidence type="ECO:0000256" key="2">
    <source>
        <dbReference type="SAM" id="SignalP"/>
    </source>
</evidence>
<feature type="compositionally biased region" description="Basic and acidic residues" evidence="1">
    <location>
        <begin position="398"/>
        <end position="411"/>
    </location>
</feature>
<evidence type="ECO:0008006" key="5">
    <source>
        <dbReference type="Google" id="ProtNLM"/>
    </source>
</evidence>
<organism evidence="3 4">
    <name type="scientific">Eimeria acervulina</name>
    <name type="common">Coccidian parasite</name>
    <dbReference type="NCBI Taxonomy" id="5801"/>
    <lineage>
        <taxon>Eukaryota</taxon>
        <taxon>Sar</taxon>
        <taxon>Alveolata</taxon>
        <taxon>Apicomplexa</taxon>
        <taxon>Conoidasida</taxon>
        <taxon>Coccidia</taxon>
        <taxon>Eucoccidiorida</taxon>
        <taxon>Eimeriorina</taxon>
        <taxon>Eimeriidae</taxon>
        <taxon>Eimeria</taxon>
    </lineage>
</organism>
<evidence type="ECO:0000313" key="3">
    <source>
        <dbReference type="EMBL" id="CDI77173.1"/>
    </source>
</evidence>
<reference evidence="3" key="2">
    <citation type="submission" date="2013-10" db="EMBL/GenBank/DDBJ databases">
        <authorList>
            <person name="Aslett M."/>
        </authorList>
    </citation>
    <scope>NUCLEOTIDE SEQUENCE</scope>
    <source>
        <strain evidence="3">Houghton</strain>
    </source>
</reference>
<dbReference type="OMA" id="THEYWES"/>
<reference evidence="3" key="1">
    <citation type="submission" date="2013-10" db="EMBL/GenBank/DDBJ databases">
        <title>Genomic analysis of the causative agents of coccidiosis in chickens.</title>
        <authorList>
            <person name="Reid A.J."/>
            <person name="Blake D."/>
            <person name="Billington K."/>
            <person name="Browne H."/>
            <person name="Dunn M."/>
            <person name="Hung S."/>
            <person name="Kawahara F."/>
            <person name="Miranda-Saavedra D."/>
            <person name="Mourier T."/>
            <person name="Nagra H."/>
            <person name="Otto T.D."/>
            <person name="Rawlings N."/>
            <person name="Sanchez A."/>
            <person name="Sanders M."/>
            <person name="Subramaniam C."/>
            <person name="Tay Y."/>
            <person name="Dear P."/>
            <person name="Doerig C."/>
            <person name="Gruber A."/>
            <person name="Parkinson J."/>
            <person name="Shirley M."/>
            <person name="Wan K.L."/>
            <person name="Berriman M."/>
            <person name="Tomley F."/>
            <person name="Pain A."/>
        </authorList>
    </citation>
    <scope>NUCLEOTIDE SEQUENCE</scope>
    <source>
        <strain evidence="3">Houghton</strain>
    </source>
</reference>
<feature type="region of interest" description="Disordered" evidence="1">
    <location>
        <begin position="759"/>
        <end position="801"/>
    </location>
</feature>
<dbReference type="Proteomes" id="UP000018050">
    <property type="component" value="Unassembled WGS sequence"/>
</dbReference>
<gene>
    <name evidence="3" type="ORF">EAH_00022330</name>
</gene>
<feature type="signal peptide" evidence="2">
    <location>
        <begin position="1"/>
        <end position="20"/>
    </location>
</feature>
<dbReference type="EMBL" id="HG670573">
    <property type="protein sequence ID" value="CDI77173.1"/>
    <property type="molecule type" value="Genomic_DNA"/>
</dbReference>
<proteinExistence type="predicted"/>
<accession>U6GCX0</accession>
<dbReference type="OrthoDB" id="10659668at2759"/>
<feature type="region of interest" description="Disordered" evidence="1">
    <location>
        <begin position="867"/>
        <end position="1107"/>
    </location>
</feature>
<feature type="compositionally biased region" description="Low complexity" evidence="1">
    <location>
        <begin position="867"/>
        <end position="879"/>
    </location>
</feature>
<name>U6GCX0_EIMAC</name>
<dbReference type="AlphaFoldDB" id="U6GCX0"/>
<feature type="chain" id="PRO_5004670474" description="Myosin heavy chain" evidence="2">
    <location>
        <begin position="21"/>
        <end position="1107"/>
    </location>
</feature>
<evidence type="ECO:0000256" key="1">
    <source>
        <dbReference type="SAM" id="MobiDB-lite"/>
    </source>
</evidence>
<dbReference type="VEuPathDB" id="ToxoDB:EAH_00022330"/>